<comment type="subcellular location">
    <subcellularLocation>
        <location evidence="1">Membrane</location>
        <topology evidence="1">Multi-pass membrane protein</topology>
    </subcellularLocation>
</comment>
<dbReference type="FunFam" id="1.20.1730.10:FF:000006">
    <property type="entry name" value="Urea active transporter"/>
    <property type="match status" value="1"/>
</dbReference>
<feature type="transmembrane region" description="Helical" evidence="8">
    <location>
        <begin position="102"/>
        <end position="120"/>
    </location>
</feature>
<evidence type="ECO:0000256" key="7">
    <source>
        <dbReference type="RuleBase" id="RU362091"/>
    </source>
</evidence>
<keyword evidence="3" id="KW-0813">Transport</keyword>
<keyword evidence="6 8" id="KW-0472">Membrane</keyword>
<dbReference type="Gene3D" id="1.20.1730.10">
    <property type="entry name" value="Sodium/glucose cotransporter"/>
    <property type="match status" value="1"/>
</dbReference>
<dbReference type="PROSITE" id="PS50283">
    <property type="entry name" value="NA_SOLUT_SYMP_3"/>
    <property type="match status" value="1"/>
</dbReference>
<dbReference type="EMBL" id="CDHN01000006">
    <property type="protein sequence ID" value="CEJ94271.1"/>
    <property type="molecule type" value="Genomic_DNA"/>
</dbReference>
<dbReference type="InterPro" id="IPR038377">
    <property type="entry name" value="Na/Glc_symporter_sf"/>
</dbReference>
<evidence type="ECO:0000313" key="9">
    <source>
        <dbReference type="EMBL" id="CEJ94271.1"/>
    </source>
</evidence>
<evidence type="ECO:0000256" key="2">
    <source>
        <dbReference type="ARBA" id="ARBA00006434"/>
    </source>
</evidence>
<dbReference type="HOGENOM" id="CLU_010778_2_1_1"/>
<organism evidence="9 10">
    <name type="scientific">[Torrubiella] hemipterigena</name>
    <dbReference type="NCBI Taxonomy" id="1531966"/>
    <lineage>
        <taxon>Eukaryota</taxon>
        <taxon>Fungi</taxon>
        <taxon>Dikarya</taxon>
        <taxon>Ascomycota</taxon>
        <taxon>Pezizomycotina</taxon>
        <taxon>Sordariomycetes</taxon>
        <taxon>Hypocreomycetidae</taxon>
        <taxon>Hypocreales</taxon>
        <taxon>Clavicipitaceae</taxon>
        <taxon>Clavicipitaceae incertae sedis</taxon>
        <taxon>'Torrubiella' clade</taxon>
    </lineage>
</organism>
<feature type="transmembrane region" description="Helical" evidence="8">
    <location>
        <begin position="177"/>
        <end position="196"/>
    </location>
</feature>
<feature type="transmembrane region" description="Helical" evidence="8">
    <location>
        <begin position="146"/>
        <end position="171"/>
    </location>
</feature>
<feature type="transmembrane region" description="Helical" evidence="8">
    <location>
        <begin position="300"/>
        <end position="328"/>
    </location>
</feature>
<evidence type="ECO:0000256" key="5">
    <source>
        <dbReference type="ARBA" id="ARBA00022989"/>
    </source>
</evidence>
<feature type="transmembrane region" description="Helical" evidence="8">
    <location>
        <begin position="348"/>
        <end position="376"/>
    </location>
</feature>
<feature type="transmembrane region" description="Helical" evidence="8">
    <location>
        <begin position="615"/>
        <end position="639"/>
    </location>
</feature>
<feature type="transmembrane region" description="Helical" evidence="8">
    <location>
        <begin position="267"/>
        <end position="288"/>
    </location>
</feature>
<dbReference type="GO" id="GO:0015204">
    <property type="term" value="F:urea transmembrane transporter activity"/>
    <property type="evidence" value="ECO:0007669"/>
    <property type="project" value="InterPro"/>
</dbReference>
<dbReference type="Proteomes" id="UP000039046">
    <property type="component" value="Unassembled WGS sequence"/>
</dbReference>
<feature type="transmembrane region" description="Helical" evidence="8">
    <location>
        <begin position="586"/>
        <end position="609"/>
    </location>
</feature>
<keyword evidence="4 8" id="KW-0812">Transmembrane</keyword>
<evidence type="ECO:0000256" key="8">
    <source>
        <dbReference type="SAM" id="Phobius"/>
    </source>
</evidence>
<evidence type="ECO:0008006" key="11">
    <source>
        <dbReference type="Google" id="ProtNLM"/>
    </source>
</evidence>
<protein>
    <recommendedName>
        <fullName evidence="11">Urea active transporter</fullName>
    </recommendedName>
</protein>
<comment type="similarity">
    <text evidence="2 7">Belongs to the sodium:solute symporter (SSF) (TC 2.A.21) family.</text>
</comment>
<dbReference type="AlphaFoldDB" id="A0A0A1TB62"/>
<sequence>MAEYLHSRHIGGPSSVDPPLSQAYGYGIILGLGFAFALGMILTTHLLKRFNNEEQTSEAFNTAGRTVKSGLVASAVVSSWTWAATLLQSSGVAYQYGVSGPFWYASGATVQILLFATLAIELKKRAPSAHTFLEVIRARYGKTTHLVYLCFGLFTNILVTAMLLTGGAAVVNSLTGMHTVAACFLMPLGVVIYTMFGGIKATFLTDYVHTIIILAIILIFAMSAYASGDHLGSPGKVYDLLVQAAQTHPVDGNAEGSYLTMRSKDGIIFFIINIIGNFGTVFMDNGYYNKAIAAHPVAALPGYLMGGLSWFAIPWLCATTMGLSALALEGSSSFPTFPARMPASDVSAGLVLPYAAVALLGKSGAICTLIMIFMAVTSSLSAQLIAVSSIATYDLYFTYINPFATGRQLMVVSHSSVAVYGSVMAAFSVGLFYAGISMGWLYLWMGVMISAAVVPAALTLLWKGQNWYAATLSPPIGLVCALVAWLVTCYKLFDGDLSVSNLGSNYPMLAGNVVALFSPVILVPVFTYALGKANYDWMSMLELKSSDDSDTSSGTEEKEVAVETVVLGMSTEESTKLRKASKVAKISTTIATLGFLVVWPMPLFGSAYVFSKPFFTGWVSIGIAWLFGSCICVGLFPLWQGREGIYRVFKGLAKYLTP</sequence>
<dbReference type="CDD" id="cd11476">
    <property type="entry name" value="SLC5sbd_DUR3"/>
    <property type="match status" value="1"/>
</dbReference>
<feature type="transmembrane region" description="Helical" evidence="8">
    <location>
        <begin position="513"/>
        <end position="531"/>
    </location>
</feature>
<dbReference type="InterPro" id="IPR031155">
    <property type="entry name" value="DUR"/>
</dbReference>
<dbReference type="NCBIfam" id="TIGR00813">
    <property type="entry name" value="sss"/>
    <property type="match status" value="1"/>
</dbReference>
<dbReference type="Pfam" id="PF00474">
    <property type="entry name" value="SSF"/>
    <property type="match status" value="1"/>
</dbReference>
<accession>A0A0A1TB62</accession>
<reference evidence="9 10" key="1">
    <citation type="journal article" date="2015" name="Genome Announc.">
        <title>Draft Genome Sequence and Gene Annotation of the Entomopathogenic Fungus Verticillium hemipterigenum.</title>
        <authorList>
            <person name="Horn F."/>
            <person name="Habel A."/>
            <person name="Scharf D.H."/>
            <person name="Dworschak J."/>
            <person name="Brakhage A.A."/>
            <person name="Guthke R."/>
            <person name="Hertweck C."/>
            <person name="Linde J."/>
        </authorList>
    </citation>
    <scope>NUCLEOTIDE SEQUENCE [LARGE SCALE GENOMIC DNA]</scope>
</reference>
<dbReference type="GO" id="GO:0015606">
    <property type="term" value="F:spermidine transmembrane transporter activity"/>
    <property type="evidence" value="ECO:0007669"/>
    <property type="project" value="TreeGrafter"/>
</dbReference>
<dbReference type="PANTHER" id="PTHR46154">
    <property type="match status" value="1"/>
</dbReference>
<evidence type="ECO:0000256" key="1">
    <source>
        <dbReference type="ARBA" id="ARBA00004141"/>
    </source>
</evidence>
<feature type="transmembrane region" description="Helical" evidence="8">
    <location>
        <begin position="474"/>
        <end position="493"/>
    </location>
</feature>
<dbReference type="InterPro" id="IPR001734">
    <property type="entry name" value="Na/solute_symporter"/>
</dbReference>
<gene>
    <name evidence="9" type="ORF">VHEMI09812</name>
</gene>
<dbReference type="GO" id="GO:0005886">
    <property type="term" value="C:plasma membrane"/>
    <property type="evidence" value="ECO:0007669"/>
    <property type="project" value="TreeGrafter"/>
</dbReference>
<feature type="transmembrane region" description="Helical" evidence="8">
    <location>
        <begin position="417"/>
        <end position="436"/>
    </location>
</feature>
<feature type="transmembrane region" description="Helical" evidence="8">
    <location>
        <begin position="23"/>
        <end position="47"/>
    </location>
</feature>
<evidence type="ECO:0000256" key="4">
    <source>
        <dbReference type="ARBA" id="ARBA00022692"/>
    </source>
</evidence>
<feature type="transmembrane region" description="Helical" evidence="8">
    <location>
        <begin position="208"/>
        <end position="226"/>
    </location>
</feature>
<name>A0A0A1TB62_9HYPO</name>
<evidence type="ECO:0000256" key="6">
    <source>
        <dbReference type="ARBA" id="ARBA00023136"/>
    </source>
</evidence>
<feature type="transmembrane region" description="Helical" evidence="8">
    <location>
        <begin position="442"/>
        <end position="462"/>
    </location>
</feature>
<evidence type="ECO:0000256" key="3">
    <source>
        <dbReference type="ARBA" id="ARBA00022448"/>
    </source>
</evidence>
<dbReference type="GO" id="GO:0015489">
    <property type="term" value="F:putrescine transmembrane transporter activity"/>
    <property type="evidence" value="ECO:0007669"/>
    <property type="project" value="TreeGrafter"/>
</dbReference>
<proteinExistence type="inferred from homology"/>
<dbReference type="OrthoDB" id="6132759at2759"/>
<dbReference type="STRING" id="1531966.A0A0A1TB62"/>
<dbReference type="PANTHER" id="PTHR46154:SF4">
    <property type="entry name" value="UREA ACTIVE TRANSPORTER"/>
    <property type="match status" value="1"/>
</dbReference>
<feature type="transmembrane region" description="Helical" evidence="8">
    <location>
        <begin position="67"/>
        <end position="87"/>
    </location>
</feature>
<keyword evidence="10" id="KW-1185">Reference proteome</keyword>
<keyword evidence="5 8" id="KW-1133">Transmembrane helix</keyword>
<evidence type="ECO:0000313" key="10">
    <source>
        <dbReference type="Proteomes" id="UP000039046"/>
    </source>
</evidence>